<dbReference type="EMBL" id="CAFBPU010000064">
    <property type="protein sequence ID" value="CAB5039317.1"/>
    <property type="molecule type" value="Genomic_DNA"/>
</dbReference>
<organism evidence="3">
    <name type="scientific">freshwater metagenome</name>
    <dbReference type="NCBI Taxonomy" id="449393"/>
    <lineage>
        <taxon>unclassified sequences</taxon>
        <taxon>metagenomes</taxon>
        <taxon>ecological metagenomes</taxon>
    </lineage>
</organism>
<dbReference type="AlphaFoldDB" id="A0A6J7JXI1"/>
<dbReference type="InterPro" id="IPR001296">
    <property type="entry name" value="Glyco_trans_1"/>
</dbReference>
<dbReference type="InterPro" id="IPR028098">
    <property type="entry name" value="Glyco_trans_4-like_N"/>
</dbReference>
<sequence>MGPLFQSVGAARTYRRATNGAPRRSVACVRIVHISDCYPPRLGGIETQVRALALRQVAAGHDVHVITATPGATVRRGTEVLDGVVVHRATTQLPADLPVNPRVNREIRELLQPGGRAQGADAVHVHGGVLSVFAYPGARVARVLGLPTVATIHGVWGGIFAPAVRVADVLSHWTRWGVVLTAVSDAAADPIRRLVGSEVEIAVLPNGIDVDTWRAAHVTGDPDEVRLVAVMRMAPRKRTVPLVRMAHEASRLLPAGRRLRLSIVGEGPVASQVRRYVARHGLGHGRFVVDLVGRLAPDQVRATLAASDAFIAPAKLESFGIAALEARTVGVPVLAYAAGGVSSFVRHEVEGLLASDDPSMIGAIARIGSDDDLRRRIATHNRETEPEQSWPRVLAAVDAAYAVARVRSAP</sequence>
<dbReference type="SUPFAM" id="SSF53756">
    <property type="entry name" value="UDP-Glycosyltransferase/glycogen phosphorylase"/>
    <property type="match status" value="1"/>
</dbReference>
<name>A0A6J7JXI1_9ZZZZ</name>
<dbReference type="PANTHER" id="PTHR45947">
    <property type="entry name" value="SULFOQUINOVOSYL TRANSFERASE SQD2"/>
    <property type="match status" value="1"/>
</dbReference>
<dbReference type="EMBL" id="CAFBND010000060">
    <property type="protein sequence ID" value="CAB4947551.1"/>
    <property type="molecule type" value="Genomic_DNA"/>
</dbReference>
<reference evidence="3" key="1">
    <citation type="submission" date="2020-05" db="EMBL/GenBank/DDBJ databases">
        <authorList>
            <person name="Chiriac C."/>
            <person name="Salcher M."/>
            <person name="Ghai R."/>
            <person name="Kavagutti S V."/>
        </authorList>
    </citation>
    <scope>NUCLEOTIDE SEQUENCE</scope>
</reference>
<feature type="domain" description="Glycosyltransferase subfamily 4-like N-terminal" evidence="2">
    <location>
        <begin position="43"/>
        <end position="211"/>
    </location>
</feature>
<evidence type="ECO:0000313" key="4">
    <source>
        <dbReference type="EMBL" id="CAB5039317.1"/>
    </source>
</evidence>
<feature type="domain" description="Glycosyl transferase family 1" evidence="1">
    <location>
        <begin position="224"/>
        <end position="383"/>
    </location>
</feature>
<protein>
    <submittedName>
        <fullName evidence="3">Unannotated protein</fullName>
    </submittedName>
</protein>
<dbReference type="Pfam" id="PF13439">
    <property type="entry name" value="Glyco_transf_4"/>
    <property type="match status" value="1"/>
</dbReference>
<gene>
    <name evidence="3" type="ORF">UFOPK3752_01452</name>
    <name evidence="4" type="ORF">UFOPK4150_02156</name>
</gene>
<dbReference type="Pfam" id="PF00534">
    <property type="entry name" value="Glycos_transf_1"/>
    <property type="match status" value="1"/>
</dbReference>
<dbReference type="Gene3D" id="3.40.50.2000">
    <property type="entry name" value="Glycogen Phosphorylase B"/>
    <property type="match status" value="2"/>
</dbReference>
<evidence type="ECO:0000259" key="2">
    <source>
        <dbReference type="Pfam" id="PF13439"/>
    </source>
</evidence>
<dbReference type="PANTHER" id="PTHR45947:SF3">
    <property type="entry name" value="SULFOQUINOVOSYL TRANSFERASE SQD2"/>
    <property type="match status" value="1"/>
</dbReference>
<accession>A0A6J7JXI1</accession>
<evidence type="ECO:0000259" key="1">
    <source>
        <dbReference type="Pfam" id="PF00534"/>
    </source>
</evidence>
<dbReference type="InterPro" id="IPR050194">
    <property type="entry name" value="Glycosyltransferase_grp1"/>
</dbReference>
<evidence type="ECO:0000313" key="3">
    <source>
        <dbReference type="EMBL" id="CAB4947551.1"/>
    </source>
</evidence>
<proteinExistence type="predicted"/>
<dbReference type="CDD" id="cd03801">
    <property type="entry name" value="GT4_PimA-like"/>
    <property type="match status" value="1"/>
</dbReference>
<dbReference type="GO" id="GO:0016758">
    <property type="term" value="F:hexosyltransferase activity"/>
    <property type="evidence" value="ECO:0007669"/>
    <property type="project" value="TreeGrafter"/>
</dbReference>